<evidence type="ECO:0000313" key="1">
    <source>
        <dbReference type="EMBL" id="MBO0929866.1"/>
    </source>
</evidence>
<reference evidence="1 2" key="1">
    <citation type="submission" date="2021-03" db="EMBL/GenBank/DDBJ databases">
        <title>Fibrella sp. HMF5036 genome sequencing and assembly.</title>
        <authorList>
            <person name="Kang H."/>
            <person name="Kim H."/>
            <person name="Bae S."/>
            <person name="Joh K."/>
        </authorList>
    </citation>
    <scope>NUCLEOTIDE SEQUENCE [LARGE SCALE GENOMIC DNA]</scope>
    <source>
        <strain evidence="1 2">HMF5036</strain>
    </source>
</reference>
<dbReference type="EMBL" id="JAFMYU010000002">
    <property type="protein sequence ID" value="MBO0929866.1"/>
    <property type="molecule type" value="Genomic_DNA"/>
</dbReference>
<proteinExistence type="predicted"/>
<name>A0A939G100_9BACT</name>
<organism evidence="1 2">
    <name type="scientific">Fibrella aquatilis</name>
    <dbReference type="NCBI Taxonomy" id="2817059"/>
    <lineage>
        <taxon>Bacteria</taxon>
        <taxon>Pseudomonadati</taxon>
        <taxon>Bacteroidota</taxon>
        <taxon>Cytophagia</taxon>
        <taxon>Cytophagales</taxon>
        <taxon>Spirosomataceae</taxon>
        <taxon>Fibrella</taxon>
    </lineage>
</organism>
<dbReference type="Proteomes" id="UP000664795">
    <property type="component" value="Unassembled WGS sequence"/>
</dbReference>
<gene>
    <name evidence="1" type="ORF">J2I48_02625</name>
</gene>
<sequence>MLPITQRVVGSVFCNTFQRHAAMLNKAIRAYLLAERDRYITLALIDAGAAPFISDLKSIDYGSLSQAYLHEMLENSDEWWPMTEVPFDALLFEYDYLGRLDPTAESYGLRAENPADLKRQTEPYFLGYAYDFAQPIEATPGITLRLLNPLSTVESTNAVELMSELKTAYLYAAFVALHDAITEFVSTDSFNKLLRLSPFHFLIQEHDSLTQPLYIVE</sequence>
<comment type="caution">
    <text evidence="1">The sequence shown here is derived from an EMBL/GenBank/DDBJ whole genome shotgun (WGS) entry which is preliminary data.</text>
</comment>
<dbReference type="AlphaFoldDB" id="A0A939G100"/>
<keyword evidence="2" id="KW-1185">Reference proteome</keyword>
<protein>
    <submittedName>
        <fullName evidence="1">Uncharacterized protein</fullName>
    </submittedName>
</protein>
<accession>A0A939G100</accession>
<evidence type="ECO:0000313" key="2">
    <source>
        <dbReference type="Proteomes" id="UP000664795"/>
    </source>
</evidence>
<dbReference type="RefSeq" id="WP_207333838.1">
    <property type="nucleotide sequence ID" value="NZ_JAFMYU010000002.1"/>
</dbReference>